<dbReference type="Proteomes" id="UP000094609">
    <property type="component" value="Chromosome"/>
</dbReference>
<dbReference type="AlphaFoldDB" id="A0A1D7THI9"/>
<keyword evidence="2" id="KW-1185">Reference proteome</keyword>
<dbReference type="RefSeq" id="WP_069477392.1">
    <property type="nucleotide sequence ID" value="NZ_CP017111.1"/>
</dbReference>
<name>A0A1D7THI9_9BACT</name>
<sequence>MNDQVKTWAVIASHYIGECFDHCQHLLDQDNSTLDSSVRFISTQLYLDCHFSSESSLILIQEGKEWDADIINRSIIEGTVKYLYMIACDDVSKKERAHEYWYILPKFSAIKRHQRAKDLLDAINGYDDSNWQAIKEQLLSEEKIAEFRSGLNRNERKAIEQKWSFSEIVNEFAKSKQDGLEMLVHLAYNYGMSSHLIHKDGDGVGMVWDRCMREPKRQMAVKLGHSSRIISDICVLSRLRSMYLMKACSEDYKVLSELETKYKHLFSELAMAIENFNKVEYGT</sequence>
<accession>A0A1D7THI9</accession>
<evidence type="ECO:0000313" key="1">
    <source>
        <dbReference type="EMBL" id="AOO64498.1"/>
    </source>
</evidence>
<dbReference type="EMBL" id="CP017111">
    <property type="protein sequence ID" value="AOO64498.1"/>
    <property type="molecule type" value="Genomic_DNA"/>
</dbReference>
<evidence type="ECO:0000313" key="2">
    <source>
        <dbReference type="Proteomes" id="UP000094609"/>
    </source>
</evidence>
<dbReference type="KEGG" id="shal:SHALO_0715"/>
<gene>
    <name evidence="1" type="ORF">SHALO_0715</name>
</gene>
<dbReference type="InterPro" id="IPR043733">
    <property type="entry name" value="DUF5677"/>
</dbReference>
<organism evidence="1 2">
    <name type="scientific">Sulfurospirillum halorespirans DSM 13726</name>
    <dbReference type="NCBI Taxonomy" id="1193502"/>
    <lineage>
        <taxon>Bacteria</taxon>
        <taxon>Pseudomonadati</taxon>
        <taxon>Campylobacterota</taxon>
        <taxon>Epsilonproteobacteria</taxon>
        <taxon>Campylobacterales</taxon>
        <taxon>Sulfurospirillaceae</taxon>
        <taxon>Sulfurospirillum</taxon>
    </lineage>
</organism>
<protein>
    <submittedName>
        <fullName evidence="1">Uncharacterized protein</fullName>
    </submittedName>
</protein>
<dbReference type="Pfam" id="PF18928">
    <property type="entry name" value="DUF5677"/>
    <property type="match status" value="1"/>
</dbReference>
<reference evidence="2" key="1">
    <citation type="submission" date="2016-08" db="EMBL/GenBank/DDBJ databases">
        <title>Complete genome sequence of the organohalide-respiring Epsilonproteobacterium Sulfurospirillum halorespirans.</title>
        <authorList>
            <person name="Goris T."/>
            <person name="Zimmermann J."/>
            <person name="Schenz B."/>
            <person name="Lemos M."/>
            <person name="Hackermueller J."/>
            <person name="Diekert G."/>
        </authorList>
    </citation>
    <scope>NUCLEOTIDE SEQUENCE [LARGE SCALE GENOMIC DNA]</scope>
    <source>
        <strain>DSM 13726</strain>
        <strain evidence="2">PCE-M2</strain>
    </source>
</reference>
<proteinExistence type="predicted"/>